<gene>
    <name evidence="1" type="ORF">LSALG_LOCUS8092</name>
</gene>
<evidence type="ECO:0000313" key="1">
    <source>
        <dbReference type="EMBL" id="CAI9267623.1"/>
    </source>
</evidence>
<accession>A0AA35VEY9</accession>
<evidence type="ECO:0000313" key="2">
    <source>
        <dbReference type="Proteomes" id="UP001177003"/>
    </source>
</evidence>
<organism evidence="1 2">
    <name type="scientific">Lactuca saligna</name>
    <name type="common">Willowleaf lettuce</name>
    <dbReference type="NCBI Taxonomy" id="75948"/>
    <lineage>
        <taxon>Eukaryota</taxon>
        <taxon>Viridiplantae</taxon>
        <taxon>Streptophyta</taxon>
        <taxon>Embryophyta</taxon>
        <taxon>Tracheophyta</taxon>
        <taxon>Spermatophyta</taxon>
        <taxon>Magnoliopsida</taxon>
        <taxon>eudicotyledons</taxon>
        <taxon>Gunneridae</taxon>
        <taxon>Pentapetalae</taxon>
        <taxon>asterids</taxon>
        <taxon>campanulids</taxon>
        <taxon>Asterales</taxon>
        <taxon>Asteraceae</taxon>
        <taxon>Cichorioideae</taxon>
        <taxon>Cichorieae</taxon>
        <taxon>Lactucinae</taxon>
        <taxon>Lactuca</taxon>
    </lineage>
</organism>
<name>A0AA35VEY9_LACSI</name>
<keyword evidence="2" id="KW-1185">Reference proteome</keyword>
<sequence>MNGRIEAEANPQKQIIVADIPDADATTDQPIPDIGDQSITDDYEGFLLLGFMKQADVPQGTDSDIESENEQLNPQKWKPTFLRRAYDAEAGSYSTAAGDLLTSPPKKKRNLIFNLNELAETWTLPIEEVNKIFNNNVEKQHIISDLNDRIERKKFGDALTRRRKPDPIIKVRCPKPKNESVKLHLVRKKVKVEYTKVVFAHELVKFGYSEWMQILEIINKKKGVHAQEVKLAILHVFNKVEKLNLVLSAAPSASSSISTSS</sequence>
<protein>
    <submittedName>
        <fullName evidence="1">Uncharacterized protein</fullName>
    </submittedName>
</protein>
<dbReference type="EMBL" id="OX465077">
    <property type="protein sequence ID" value="CAI9267623.1"/>
    <property type="molecule type" value="Genomic_DNA"/>
</dbReference>
<dbReference type="Proteomes" id="UP001177003">
    <property type="component" value="Chromosome 1"/>
</dbReference>
<proteinExistence type="predicted"/>
<dbReference type="AlphaFoldDB" id="A0AA35VEY9"/>
<reference evidence="1" key="1">
    <citation type="submission" date="2023-04" db="EMBL/GenBank/DDBJ databases">
        <authorList>
            <person name="Vijverberg K."/>
            <person name="Xiong W."/>
            <person name="Schranz E."/>
        </authorList>
    </citation>
    <scope>NUCLEOTIDE SEQUENCE</scope>
</reference>